<gene>
    <name evidence="3" type="ORF">SAMN02799615_03822</name>
</gene>
<accession>A0A1I2J464</accession>
<dbReference type="Gene3D" id="3.30.70.1060">
    <property type="entry name" value="Dimeric alpha+beta barrel"/>
    <property type="match status" value="1"/>
</dbReference>
<protein>
    <submittedName>
        <fullName evidence="3">Uncharacterized conserved protein</fullName>
    </submittedName>
</protein>
<dbReference type="Proteomes" id="UP000199477">
    <property type="component" value="Unassembled WGS sequence"/>
</dbReference>
<feature type="domain" description="YCII-related" evidence="2">
    <location>
        <begin position="1"/>
        <end position="112"/>
    </location>
</feature>
<proteinExistence type="inferred from homology"/>
<evidence type="ECO:0000313" key="4">
    <source>
        <dbReference type="Proteomes" id="UP000199477"/>
    </source>
</evidence>
<dbReference type="PANTHER" id="PTHR35174">
    <property type="entry name" value="BLL7171 PROTEIN-RELATED"/>
    <property type="match status" value="1"/>
</dbReference>
<dbReference type="PANTHER" id="PTHR35174:SF3">
    <property type="entry name" value="BLL7171 PROTEIN"/>
    <property type="match status" value="1"/>
</dbReference>
<comment type="similarity">
    <text evidence="1">Belongs to the YciI family.</text>
</comment>
<dbReference type="InterPro" id="IPR005545">
    <property type="entry name" value="YCII"/>
</dbReference>
<dbReference type="SUPFAM" id="SSF54909">
    <property type="entry name" value="Dimeric alpha+beta barrel"/>
    <property type="match status" value="1"/>
</dbReference>
<evidence type="ECO:0000256" key="1">
    <source>
        <dbReference type="ARBA" id="ARBA00007689"/>
    </source>
</evidence>
<sequence length="126" mass="14022">MKFLVMIYCDDKLVADLPPGQFDTMMRGCLDKADELKRKGILLDSQKLEAPVQSRTMRIRQGNTTIVDGPFAETKEYLGGFNLIEARDMDEAIEIAKSFPWASIGSIEVRPVGSLEAERERVGVAA</sequence>
<dbReference type="InterPro" id="IPR011008">
    <property type="entry name" value="Dimeric_a/b-barrel"/>
</dbReference>
<evidence type="ECO:0000259" key="2">
    <source>
        <dbReference type="Pfam" id="PF03795"/>
    </source>
</evidence>
<name>A0A1I2J464_9GAMM</name>
<dbReference type="AlphaFoldDB" id="A0A1I2J464"/>
<dbReference type="EMBL" id="FONH01000021">
    <property type="protein sequence ID" value="SFF49304.1"/>
    <property type="molecule type" value="Genomic_DNA"/>
</dbReference>
<keyword evidence="4" id="KW-1185">Reference proteome</keyword>
<organism evidence="3 4">
    <name type="scientific">Dyella marensis</name>
    <dbReference type="NCBI Taxonomy" id="500610"/>
    <lineage>
        <taxon>Bacteria</taxon>
        <taxon>Pseudomonadati</taxon>
        <taxon>Pseudomonadota</taxon>
        <taxon>Gammaproteobacteria</taxon>
        <taxon>Lysobacterales</taxon>
        <taxon>Rhodanobacteraceae</taxon>
        <taxon>Dyella</taxon>
    </lineage>
</organism>
<dbReference type="RefSeq" id="WP_026635754.1">
    <property type="nucleotide sequence ID" value="NZ_FONH01000021.1"/>
</dbReference>
<evidence type="ECO:0000313" key="3">
    <source>
        <dbReference type="EMBL" id="SFF49304.1"/>
    </source>
</evidence>
<reference evidence="4" key="1">
    <citation type="submission" date="2016-10" db="EMBL/GenBank/DDBJ databases">
        <authorList>
            <person name="Varghese N."/>
            <person name="Submissions S."/>
        </authorList>
    </citation>
    <scope>NUCLEOTIDE SEQUENCE [LARGE SCALE GENOMIC DNA]</scope>
    <source>
        <strain evidence="4">UNC178MFTsu3.1</strain>
    </source>
</reference>
<dbReference type="Pfam" id="PF03795">
    <property type="entry name" value="YCII"/>
    <property type="match status" value="1"/>
</dbReference>